<organism evidence="1 2">
    <name type="scientific">Plakobranchus ocellatus</name>
    <dbReference type="NCBI Taxonomy" id="259542"/>
    <lineage>
        <taxon>Eukaryota</taxon>
        <taxon>Metazoa</taxon>
        <taxon>Spiralia</taxon>
        <taxon>Lophotrochozoa</taxon>
        <taxon>Mollusca</taxon>
        <taxon>Gastropoda</taxon>
        <taxon>Heterobranchia</taxon>
        <taxon>Euthyneura</taxon>
        <taxon>Panpulmonata</taxon>
        <taxon>Sacoglossa</taxon>
        <taxon>Placobranchoidea</taxon>
        <taxon>Plakobranchidae</taxon>
        <taxon>Plakobranchus</taxon>
    </lineage>
</organism>
<evidence type="ECO:0000313" key="1">
    <source>
        <dbReference type="EMBL" id="GFO31764.1"/>
    </source>
</evidence>
<name>A0AAV4CKP4_9GAST</name>
<accession>A0AAV4CKP4</accession>
<proteinExistence type="predicted"/>
<reference evidence="1 2" key="1">
    <citation type="journal article" date="2021" name="Elife">
        <title>Chloroplast acquisition without the gene transfer in kleptoplastic sea slugs, Plakobranchus ocellatus.</title>
        <authorList>
            <person name="Maeda T."/>
            <person name="Takahashi S."/>
            <person name="Yoshida T."/>
            <person name="Shimamura S."/>
            <person name="Takaki Y."/>
            <person name="Nagai Y."/>
            <person name="Toyoda A."/>
            <person name="Suzuki Y."/>
            <person name="Arimoto A."/>
            <person name="Ishii H."/>
            <person name="Satoh N."/>
            <person name="Nishiyama T."/>
            <person name="Hasebe M."/>
            <person name="Maruyama T."/>
            <person name="Minagawa J."/>
            <person name="Obokata J."/>
            <person name="Shigenobu S."/>
        </authorList>
    </citation>
    <scope>NUCLEOTIDE SEQUENCE [LARGE SCALE GENOMIC DNA]</scope>
</reference>
<evidence type="ECO:0000313" key="2">
    <source>
        <dbReference type="Proteomes" id="UP000735302"/>
    </source>
</evidence>
<gene>
    <name evidence="1" type="ORF">PoB_005826900</name>
</gene>
<comment type="caution">
    <text evidence="1">The sequence shown here is derived from an EMBL/GenBank/DDBJ whole genome shotgun (WGS) entry which is preliminary data.</text>
</comment>
<dbReference type="Proteomes" id="UP000735302">
    <property type="component" value="Unassembled WGS sequence"/>
</dbReference>
<dbReference type="AlphaFoldDB" id="A0AAV4CKP4"/>
<sequence length="100" mass="11038">MANNPEKTVRQHSNLLGDQGVVSGTVACEFALKSVKFGLSAGMKSDKGHNPWKSQVAQSEMNMKKRSDYFPEHSGKKGPVIIFPNAMALLTLRRSVFLEM</sequence>
<keyword evidence="2" id="KW-1185">Reference proteome</keyword>
<protein>
    <submittedName>
        <fullName evidence="1">Uncharacterized protein</fullName>
    </submittedName>
</protein>
<dbReference type="EMBL" id="BLXT01006426">
    <property type="protein sequence ID" value="GFO31764.1"/>
    <property type="molecule type" value="Genomic_DNA"/>
</dbReference>